<dbReference type="Pfam" id="PF13472">
    <property type="entry name" value="Lipase_GDSL_2"/>
    <property type="match status" value="1"/>
</dbReference>
<dbReference type="PANTHER" id="PTHR30383">
    <property type="entry name" value="THIOESTERASE 1/PROTEASE 1/LYSOPHOSPHOLIPASE L1"/>
    <property type="match status" value="1"/>
</dbReference>
<evidence type="ECO:0000313" key="2">
    <source>
        <dbReference type="EMBL" id="HIU59141.1"/>
    </source>
</evidence>
<reference evidence="2" key="1">
    <citation type="submission" date="2020-10" db="EMBL/GenBank/DDBJ databases">
        <authorList>
            <person name="Gilroy R."/>
        </authorList>
    </citation>
    <scope>NUCLEOTIDE SEQUENCE</scope>
    <source>
        <strain evidence="2">11687</strain>
    </source>
</reference>
<keyword evidence="2" id="KW-0378">Hydrolase</keyword>
<dbReference type="InterPro" id="IPR051532">
    <property type="entry name" value="Ester_Hydrolysis_Enzymes"/>
</dbReference>
<evidence type="ECO:0000313" key="3">
    <source>
        <dbReference type="Proteomes" id="UP000824081"/>
    </source>
</evidence>
<dbReference type="Proteomes" id="UP000824081">
    <property type="component" value="Unassembled WGS sequence"/>
</dbReference>
<dbReference type="AlphaFoldDB" id="A0A9D1MF88"/>
<protein>
    <submittedName>
        <fullName evidence="2">SGNH/GDSL hydrolase family protein</fullName>
    </submittedName>
</protein>
<dbReference type="EMBL" id="DVMZ01000091">
    <property type="protein sequence ID" value="HIU59141.1"/>
    <property type="molecule type" value="Genomic_DNA"/>
</dbReference>
<dbReference type="InterPro" id="IPR036514">
    <property type="entry name" value="SGNH_hydro_sf"/>
</dbReference>
<dbReference type="PANTHER" id="PTHR30383:SF5">
    <property type="entry name" value="SGNH HYDROLASE-TYPE ESTERASE DOMAIN-CONTAINING PROTEIN"/>
    <property type="match status" value="1"/>
</dbReference>
<reference evidence="2" key="2">
    <citation type="journal article" date="2021" name="PeerJ">
        <title>Extensive microbial diversity within the chicken gut microbiome revealed by metagenomics and culture.</title>
        <authorList>
            <person name="Gilroy R."/>
            <person name="Ravi A."/>
            <person name="Getino M."/>
            <person name="Pursley I."/>
            <person name="Horton D.L."/>
            <person name="Alikhan N.F."/>
            <person name="Baker D."/>
            <person name="Gharbi K."/>
            <person name="Hall N."/>
            <person name="Watson M."/>
            <person name="Adriaenssens E.M."/>
            <person name="Foster-Nyarko E."/>
            <person name="Jarju S."/>
            <person name="Secka A."/>
            <person name="Antonio M."/>
            <person name="Oren A."/>
            <person name="Chaudhuri R.R."/>
            <person name="La Ragione R."/>
            <person name="Hildebrand F."/>
            <person name="Pallen M.J."/>
        </authorList>
    </citation>
    <scope>NUCLEOTIDE SEQUENCE</scope>
    <source>
        <strain evidence="2">11687</strain>
    </source>
</reference>
<feature type="domain" description="SGNH hydrolase-type esterase" evidence="1">
    <location>
        <begin position="11"/>
        <end position="200"/>
    </location>
</feature>
<name>A0A9D1MF88_9FIRM</name>
<accession>A0A9D1MF88</accession>
<dbReference type="InterPro" id="IPR013830">
    <property type="entry name" value="SGNH_hydro"/>
</dbReference>
<evidence type="ECO:0000259" key="1">
    <source>
        <dbReference type="Pfam" id="PF13472"/>
    </source>
</evidence>
<gene>
    <name evidence="2" type="ORF">IAC57_03465</name>
</gene>
<proteinExistence type="predicted"/>
<organism evidence="2 3">
    <name type="scientific">Candidatus Scatosoma pullistercoris</name>
    <dbReference type="NCBI Taxonomy" id="2840934"/>
    <lineage>
        <taxon>Bacteria</taxon>
        <taxon>Bacillati</taxon>
        <taxon>Bacillota</taxon>
        <taxon>Clostridia</taxon>
        <taxon>Candidatus Scatosoma</taxon>
    </lineage>
</organism>
<comment type="caution">
    <text evidence="2">The sequence shown here is derived from an EMBL/GenBank/DDBJ whole genome shotgun (WGS) entry which is preliminary data.</text>
</comment>
<dbReference type="Gene3D" id="3.40.50.1110">
    <property type="entry name" value="SGNH hydrolase"/>
    <property type="match status" value="1"/>
</dbReference>
<dbReference type="SUPFAM" id="SSF52266">
    <property type="entry name" value="SGNH hydrolase"/>
    <property type="match status" value="1"/>
</dbReference>
<dbReference type="GO" id="GO:0004622">
    <property type="term" value="F:phosphatidylcholine lysophospholipase activity"/>
    <property type="evidence" value="ECO:0007669"/>
    <property type="project" value="TreeGrafter"/>
</dbReference>
<sequence>MLIHNGDKIVFAGDSVTDDNRVRPIGEGSIYNLGNGFVRQIDCFLNVDCPENTFHLVNMGVSGNTSRDLLRRWETDVNALAPDWVVLCIGFNDVWRQFDLPSLPEAAVSPEEYRSNLAAMAESTAKNTSAKMIWMTPYYLEPNREDLMRKRMDEYGAIMKEEAEKRGIPCIDLQEKFANILRYRYPAYITWDRIHPGPVGSLIIARAFLQAVGFKEGGK</sequence>
<dbReference type="CDD" id="cd01834">
    <property type="entry name" value="SGNH_hydrolase_like_2"/>
    <property type="match status" value="1"/>
</dbReference>